<dbReference type="SUPFAM" id="SSF52200">
    <property type="entry name" value="Toll/Interleukin receptor TIR domain"/>
    <property type="match status" value="1"/>
</dbReference>
<dbReference type="Pfam" id="PF13855">
    <property type="entry name" value="LRR_8"/>
    <property type="match status" value="2"/>
</dbReference>
<evidence type="ECO:0000256" key="6">
    <source>
        <dbReference type="ARBA" id="ARBA00022737"/>
    </source>
</evidence>
<dbReference type="Pfam" id="PF01582">
    <property type="entry name" value="TIR"/>
    <property type="match status" value="1"/>
</dbReference>
<evidence type="ECO:0000256" key="1">
    <source>
        <dbReference type="ARBA" id="ARBA00004167"/>
    </source>
</evidence>
<accession>A0A1S3INR9</accession>
<dbReference type="GO" id="GO:0038023">
    <property type="term" value="F:signaling receptor activity"/>
    <property type="evidence" value="ECO:0007669"/>
    <property type="project" value="TreeGrafter"/>
</dbReference>
<dbReference type="Proteomes" id="UP000085678">
    <property type="component" value="Unplaced"/>
</dbReference>
<comment type="subcellular location">
    <subcellularLocation>
        <location evidence="1">Membrane</location>
        <topology evidence="1">Single-pass membrane protein</topology>
    </subcellularLocation>
</comment>
<dbReference type="PROSITE" id="PS50104">
    <property type="entry name" value="TIR"/>
    <property type="match status" value="1"/>
</dbReference>
<dbReference type="KEGG" id="lak:106166033"/>
<evidence type="ECO:0000256" key="11">
    <source>
        <dbReference type="SAM" id="Phobius"/>
    </source>
</evidence>
<gene>
    <name evidence="15" type="primary">LOC106166033</name>
</gene>
<dbReference type="Gene3D" id="3.80.10.10">
    <property type="entry name" value="Ribonuclease Inhibitor"/>
    <property type="match status" value="2"/>
</dbReference>
<dbReference type="RefSeq" id="XP_013399890.1">
    <property type="nucleotide sequence ID" value="XM_013544436.1"/>
</dbReference>
<dbReference type="AlphaFoldDB" id="A0A1S3INR9"/>
<evidence type="ECO:0000256" key="7">
    <source>
        <dbReference type="ARBA" id="ARBA00022989"/>
    </source>
</evidence>
<feature type="transmembrane region" description="Helical" evidence="11">
    <location>
        <begin position="494"/>
        <end position="515"/>
    </location>
</feature>
<keyword evidence="4 11" id="KW-0812">Transmembrane</keyword>
<dbReference type="Gene3D" id="3.40.50.10140">
    <property type="entry name" value="Toll/interleukin-1 receptor homology (TIR) domain"/>
    <property type="match status" value="1"/>
</dbReference>
<sequence>MTRASFHTGYLLIHVLVSLWAAMLGKTTTISSHKCDVHVDHGLRNDTLANCLGRNLRAVPADLPVTTTVADFSNNDFRLIHMKQFLFLSKLRVLHLRSCNISYLNKDAFYGLGLLEVLDLSSNHLRHPSDQIFKSLKSVMTINLSYNRDIFGVSLSTSLFEAFKDLPQLTELRLDSCGIQSFPLPALHPFRDTMKNIDLSQNNLDTDWLEGTLNICPNLTELYFVNKLDSSFVKNNKATYSVDNHSSIRTLVFRPNKPQEIEHLVFKNLSSLERLILSGLSNSAFMIDTFNLRKLKLQDLQQLQILDLSRNGAYLHCDIRRADYFKGMPNLQELRMSYNRLYSTNVSVRIAMFQSLGNLISLDLSNNLLFELPVGMFDSMVRLRLLILSHNKLRTIPKGLFRNLKQLHTLRLNSNSITIIQDGAFGGLVSLNVLEMRDNKLICDCNIRLFQQWLERLDNKDSVEFCFGSYSTNKIPITEFKPDWWQCDNNTTKVAVSVLGLALFIGLIAGIVYYARWDIRFAFVVRFGWQCCAKKPKDADVNLVKIFDAFVSYSLLDTAWVAAELIPNLENDEQFNFRLCIHERNFLPGNSIVESVEGAMDSSYSVLFWITENFLGSEVCDFELNLAKTKLFEGSIRSVIFIFEKGFDKTQLPQPMGIMMRHCRCLYWPDMRLRKRDIFWKRLKLVLLENRDEH</sequence>
<evidence type="ECO:0000313" key="15">
    <source>
        <dbReference type="RefSeq" id="XP_013399890.1"/>
    </source>
</evidence>
<keyword evidence="6" id="KW-0677">Repeat</keyword>
<keyword evidence="8 11" id="KW-0472">Membrane</keyword>
<keyword evidence="14" id="KW-1185">Reference proteome</keyword>
<name>A0A1S3INR9_LINAN</name>
<dbReference type="SMART" id="SM00255">
    <property type="entry name" value="TIR"/>
    <property type="match status" value="1"/>
</dbReference>
<dbReference type="GeneID" id="106166033"/>
<feature type="domain" description="TIR" evidence="13">
    <location>
        <begin position="545"/>
        <end position="687"/>
    </location>
</feature>
<evidence type="ECO:0000256" key="3">
    <source>
        <dbReference type="ARBA" id="ARBA00022614"/>
    </source>
</evidence>
<dbReference type="InterPro" id="IPR032675">
    <property type="entry name" value="LRR_dom_sf"/>
</dbReference>
<keyword evidence="9" id="KW-0675">Receptor</keyword>
<feature type="signal peptide" evidence="12">
    <location>
        <begin position="1"/>
        <end position="25"/>
    </location>
</feature>
<evidence type="ECO:0000256" key="4">
    <source>
        <dbReference type="ARBA" id="ARBA00022692"/>
    </source>
</evidence>
<evidence type="ECO:0000259" key="13">
    <source>
        <dbReference type="PROSITE" id="PS50104"/>
    </source>
</evidence>
<dbReference type="GO" id="GO:0007165">
    <property type="term" value="P:signal transduction"/>
    <property type="evidence" value="ECO:0007669"/>
    <property type="project" value="InterPro"/>
</dbReference>
<evidence type="ECO:0000256" key="9">
    <source>
        <dbReference type="ARBA" id="ARBA00023170"/>
    </source>
</evidence>
<comment type="similarity">
    <text evidence="2">Belongs to the Toll-like receptor family.</text>
</comment>
<evidence type="ECO:0000256" key="10">
    <source>
        <dbReference type="ARBA" id="ARBA00023180"/>
    </source>
</evidence>
<keyword evidence="10" id="KW-0325">Glycoprotein</keyword>
<keyword evidence="5 12" id="KW-0732">Signal</keyword>
<dbReference type="SUPFAM" id="SSF52058">
    <property type="entry name" value="L domain-like"/>
    <property type="match status" value="1"/>
</dbReference>
<organism evidence="14 15">
    <name type="scientific">Lingula anatina</name>
    <name type="common">Brachiopod</name>
    <name type="synonym">Lingula unguis</name>
    <dbReference type="NCBI Taxonomy" id="7574"/>
    <lineage>
        <taxon>Eukaryota</taxon>
        <taxon>Metazoa</taxon>
        <taxon>Spiralia</taxon>
        <taxon>Lophotrochozoa</taxon>
        <taxon>Brachiopoda</taxon>
        <taxon>Linguliformea</taxon>
        <taxon>Lingulata</taxon>
        <taxon>Lingulida</taxon>
        <taxon>Linguloidea</taxon>
        <taxon>Lingulidae</taxon>
        <taxon>Lingula</taxon>
    </lineage>
</organism>
<evidence type="ECO:0000313" key="14">
    <source>
        <dbReference type="Proteomes" id="UP000085678"/>
    </source>
</evidence>
<evidence type="ECO:0000256" key="12">
    <source>
        <dbReference type="SAM" id="SignalP"/>
    </source>
</evidence>
<dbReference type="InterPro" id="IPR001611">
    <property type="entry name" value="Leu-rich_rpt"/>
</dbReference>
<keyword evidence="7 11" id="KW-1133">Transmembrane helix</keyword>
<dbReference type="SMART" id="SM00369">
    <property type="entry name" value="LRR_TYP"/>
    <property type="match status" value="7"/>
</dbReference>
<feature type="chain" id="PRO_5010266374" evidence="12">
    <location>
        <begin position="26"/>
        <end position="694"/>
    </location>
</feature>
<evidence type="ECO:0000256" key="8">
    <source>
        <dbReference type="ARBA" id="ARBA00023136"/>
    </source>
</evidence>
<dbReference type="STRING" id="7574.A0A1S3INR9"/>
<dbReference type="OrthoDB" id="1421090at2759"/>
<dbReference type="PROSITE" id="PS51450">
    <property type="entry name" value="LRR"/>
    <property type="match status" value="1"/>
</dbReference>
<dbReference type="PANTHER" id="PTHR24365:SF541">
    <property type="entry name" value="PROTEIN TOLL-RELATED"/>
    <property type="match status" value="1"/>
</dbReference>
<dbReference type="InParanoid" id="A0A1S3INR9"/>
<dbReference type="InterPro" id="IPR000157">
    <property type="entry name" value="TIR_dom"/>
</dbReference>
<evidence type="ECO:0000256" key="2">
    <source>
        <dbReference type="ARBA" id="ARBA00009634"/>
    </source>
</evidence>
<protein>
    <submittedName>
        <fullName evidence="15">Toll-like receptor Tollo</fullName>
    </submittedName>
</protein>
<keyword evidence="3" id="KW-0433">Leucine-rich repeat</keyword>
<dbReference type="PANTHER" id="PTHR24365">
    <property type="entry name" value="TOLL-LIKE RECEPTOR"/>
    <property type="match status" value="1"/>
</dbReference>
<reference evidence="15" key="1">
    <citation type="submission" date="2025-08" db="UniProtKB">
        <authorList>
            <consortium name="RefSeq"/>
        </authorList>
    </citation>
    <scope>IDENTIFICATION</scope>
    <source>
        <tissue evidence="15">Gonads</tissue>
    </source>
</reference>
<evidence type="ECO:0000256" key="5">
    <source>
        <dbReference type="ARBA" id="ARBA00022729"/>
    </source>
</evidence>
<dbReference type="InterPro" id="IPR003591">
    <property type="entry name" value="Leu-rich_rpt_typical-subtyp"/>
</dbReference>
<dbReference type="GO" id="GO:0005886">
    <property type="term" value="C:plasma membrane"/>
    <property type="evidence" value="ECO:0007669"/>
    <property type="project" value="TreeGrafter"/>
</dbReference>
<dbReference type="InterPro" id="IPR035897">
    <property type="entry name" value="Toll_tir_struct_dom_sf"/>
</dbReference>
<proteinExistence type="inferred from homology"/>